<comment type="similarity">
    <text evidence="1">Belongs to the heat shock protein 70 family.</text>
</comment>
<keyword evidence="4" id="KW-0346">Stress response</keyword>
<dbReference type="Pfam" id="PF00012">
    <property type="entry name" value="HSP70"/>
    <property type="match status" value="1"/>
</dbReference>
<evidence type="ECO:0000256" key="1">
    <source>
        <dbReference type="ARBA" id="ARBA00007381"/>
    </source>
</evidence>
<evidence type="ECO:0000256" key="2">
    <source>
        <dbReference type="ARBA" id="ARBA00022741"/>
    </source>
</evidence>
<dbReference type="PROSITE" id="PS00297">
    <property type="entry name" value="HSP70_1"/>
    <property type="match status" value="1"/>
</dbReference>
<evidence type="ECO:0000313" key="4">
    <source>
        <dbReference type="EMBL" id="QTA90094.1"/>
    </source>
</evidence>
<organism evidence="4 5">
    <name type="scientific">Desulfonema magnum</name>
    <dbReference type="NCBI Taxonomy" id="45655"/>
    <lineage>
        <taxon>Bacteria</taxon>
        <taxon>Pseudomonadati</taxon>
        <taxon>Thermodesulfobacteriota</taxon>
        <taxon>Desulfobacteria</taxon>
        <taxon>Desulfobacterales</taxon>
        <taxon>Desulfococcaceae</taxon>
        <taxon>Desulfonema</taxon>
    </lineage>
</organism>
<keyword evidence="3" id="KW-0067">ATP-binding</keyword>
<accession>A0A975BQP0</accession>
<dbReference type="Proteomes" id="UP000663722">
    <property type="component" value="Chromosome"/>
</dbReference>
<reference evidence="4" key="1">
    <citation type="journal article" date="2021" name="Microb. Physiol.">
        <title>Proteogenomic Insights into the Physiology of Marine, Sulfate-Reducing, Filamentous Desulfonema limicola and Desulfonema magnum.</title>
        <authorList>
            <person name="Schnaars V."/>
            <person name="Wohlbrand L."/>
            <person name="Scheve S."/>
            <person name="Hinrichs C."/>
            <person name="Reinhardt R."/>
            <person name="Rabus R."/>
        </authorList>
    </citation>
    <scope>NUCLEOTIDE SEQUENCE</scope>
    <source>
        <strain evidence="4">4be13</strain>
    </source>
</reference>
<dbReference type="KEGG" id="dmm:dnm_061550"/>
<name>A0A975BQP0_9BACT</name>
<dbReference type="InterPro" id="IPR021030">
    <property type="entry name" value="DUF3731"/>
</dbReference>
<dbReference type="PANTHER" id="PTHR42749">
    <property type="entry name" value="CELL SHAPE-DETERMINING PROTEIN MREB"/>
    <property type="match status" value="1"/>
</dbReference>
<keyword evidence="5" id="KW-1185">Reference proteome</keyword>
<keyword evidence="2" id="KW-0547">Nucleotide-binding</keyword>
<dbReference type="GO" id="GO:0005524">
    <property type="term" value="F:ATP binding"/>
    <property type="evidence" value="ECO:0007669"/>
    <property type="project" value="UniProtKB-KW"/>
</dbReference>
<dbReference type="PANTHER" id="PTHR42749:SF1">
    <property type="entry name" value="CELL SHAPE-DETERMINING PROTEIN MREB"/>
    <property type="match status" value="1"/>
</dbReference>
<dbReference type="InterPro" id="IPR013126">
    <property type="entry name" value="Hsp_70_fam"/>
</dbReference>
<dbReference type="InterPro" id="IPR043129">
    <property type="entry name" value="ATPase_NBD"/>
</dbReference>
<protein>
    <submittedName>
        <fullName evidence="4">Heat shock protein, Hsp 70 family and DUF3731</fullName>
    </submittedName>
</protein>
<dbReference type="InterPro" id="IPR018181">
    <property type="entry name" value="Heat_shock_70_CS"/>
</dbReference>
<proteinExistence type="inferred from homology"/>
<evidence type="ECO:0000313" key="5">
    <source>
        <dbReference type="Proteomes" id="UP000663722"/>
    </source>
</evidence>
<evidence type="ECO:0000256" key="3">
    <source>
        <dbReference type="ARBA" id="ARBA00022840"/>
    </source>
</evidence>
<dbReference type="CDD" id="cd10170">
    <property type="entry name" value="ASKHA_NBD_HSP70"/>
    <property type="match status" value="1"/>
</dbReference>
<sequence>MNLLDKHYIIGIDLGTTNSAVSYVDLQTDEDRKIRIFNVPQMTGPGEFSKLPVLPSFLYIPGTYDIAKESVSVPWKRDDDNFTGAYARDHGAKVPARLVSSAKSWLCHSNVDRKARILPWGSGDEVFKVSPVQATAAYLKHIKNAWNNAKGDDADLYLENQVIVITVPASFDEVARDLTLEAASLAGLSHVTLLEEPLAAFYNWLIRHEHHWSEFVKPNELILVCDVGGGTTDFTLITLREADGSPRFERIAVGDHLILGGDNIDLALARRLEKRFSKKKVSLTGDKWKTLCHQCRQAKEIILNGDADSKRITLMGEGKKLIGGTVSANLKRKDVEKAILEGFFPLAHAKTRKKKTERKGITEFGLPYEQEPAITRHLGWFLERHRADVENVLGREFRAPDLILFNGGSLKAEVIQERIRSAIRHWFKEKDTNVPRILENPDPDLSVALGASYYGLVKMGEGVRVGSGSARAFYLGVAKKEEKTDKAGDAQKKYAICIVERGLDEGSHIELADKKFEVLANQPVSFDIYSSSFRSGDRCGDLVEIDDSLTSLPPIQTVVQFGKKGVKTKIPVQIEAAYTEMGTLALWCRSDVSSHRWQLQFQLRGETASPTAVSDGEVFEEAVVKDICLKVRKAFSNDSDTQLLDSLVKDITKMVERPRDKWPLGLIRAMSDELLELIKLPNISNKFESRWLNLTGFCMRPGFGDGFDEHRIKKLWKIYKRGPLHGKNAQVRSEWWILWRRVAGGLKPGQQRQFIQDLTPVMMPKKGIKSKIPPQEHLEIWMAVANMEGLLVKDKVKWGRQLLSEIPSKKYKPQHFWSLSRMGARELLYGPADRVIPPDEVSSWIETILSRDWGNPKPVGTALVHMARKTGDRVRDIDVSMTDRIIDWLSEHDLLNSHEKMLKEIVPMAKHEENTIFGDSLPSGIVLHT</sequence>
<dbReference type="PRINTS" id="PR00301">
    <property type="entry name" value="HEATSHOCK70"/>
</dbReference>
<dbReference type="SUPFAM" id="SSF53067">
    <property type="entry name" value="Actin-like ATPase domain"/>
    <property type="match status" value="2"/>
</dbReference>
<dbReference type="Gene3D" id="3.30.420.40">
    <property type="match status" value="2"/>
</dbReference>
<dbReference type="GO" id="GO:0140662">
    <property type="term" value="F:ATP-dependent protein folding chaperone"/>
    <property type="evidence" value="ECO:0007669"/>
    <property type="project" value="InterPro"/>
</dbReference>
<dbReference type="Pfam" id="PF12531">
    <property type="entry name" value="DUF3731"/>
    <property type="match status" value="1"/>
</dbReference>
<dbReference type="AlphaFoldDB" id="A0A975BQP0"/>
<dbReference type="RefSeq" id="WP_207678453.1">
    <property type="nucleotide sequence ID" value="NZ_CP061800.1"/>
</dbReference>
<gene>
    <name evidence="4" type="ORF">dnm_061550</name>
</gene>
<dbReference type="EMBL" id="CP061800">
    <property type="protein sequence ID" value="QTA90094.1"/>
    <property type="molecule type" value="Genomic_DNA"/>
</dbReference>